<dbReference type="GO" id="GO:0016747">
    <property type="term" value="F:acyltransferase activity, transferring groups other than amino-acyl groups"/>
    <property type="evidence" value="ECO:0007669"/>
    <property type="project" value="InterPro"/>
</dbReference>
<name>A0A7Z8Y5U0_9CAUL</name>
<evidence type="ECO:0000259" key="3">
    <source>
        <dbReference type="Pfam" id="PF01757"/>
    </source>
</evidence>
<sequence length="397" mass="44866">MKQRARCSSSHQPPKPLSPELDRRYHASVNALSKPAPVAHRRFEALDSLRGVCAILVVMFHMPVASHWRTWDFIQHAYLFVDYFFVLSGFVIAHAYAERLKTGADAGRFMVRRFGRIWPMHVLMLAAYVGLELARLAFHFDSAPPFTGDRSVWAIFTNLALIQAWHVHPHLTWNGPSWTLSAEWACYLIFAGLVLVAPKRFRWIGLVLAIIGGVLVVSYARRWMNTTYDFAVPRAVYGFFLGCLLQGLWMNIPRLKGLAATGLEIAAVVAVCLFVAWAEGPVTVAVTLVFVILVWVFAGEEGRVSRLLDHPALVTLGRWSFSIYMVHMFILTVMLIIARKLDWMPGGRRVDFGSVWLNDLFALGLFGFIVVIAVVAHNRVERPAQRLIDRWTKPKAA</sequence>
<dbReference type="AlphaFoldDB" id="A0A7Z8Y5U0"/>
<proteinExistence type="predicted"/>
<feature type="region of interest" description="Disordered" evidence="1">
    <location>
        <begin position="1"/>
        <end position="21"/>
    </location>
</feature>
<dbReference type="Proteomes" id="UP000289220">
    <property type="component" value="Unassembled WGS sequence"/>
</dbReference>
<dbReference type="Pfam" id="PF01757">
    <property type="entry name" value="Acyl_transf_3"/>
    <property type="match status" value="1"/>
</dbReference>
<feature type="transmembrane region" description="Helical" evidence="2">
    <location>
        <begin position="77"/>
        <end position="97"/>
    </location>
</feature>
<keyword evidence="2" id="KW-1133">Transmembrane helix</keyword>
<feature type="transmembrane region" description="Helical" evidence="2">
    <location>
        <begin position="282"/>
        <end position="298"/>
    </location>
</feature>
<feature type="transmembrane region" description="Helical" evidence="2">
    <location>
        <begin position="357"/>
        <end position="376"/>
    </location>
</feature>
<dbReference type="EMBL" id="UXHF01000061">
    <property type="protein sequence ID" value="VDC51220.1"/>
    <property type="molecule type" value="Genomic_DNA"/>
</dbReference>
<feature type="transmembrane region" description="Helical" evidence="2">
    <location>
        <begin position="257"/>
        <end position="276"/>
    </location>
</feature>
<keyword evidence="5" id="KW-1185">Reference proteome</keyword>
<dbReference type="GO" id="GO:0016020">
    <property type="term" value="C:membrane"/>
    <property type="evidence" value="ECO:0007669"/>
    <property type="project" value="TreeGrafter"/>
</dbReference>
<accession>A0A7Z8Y5U0</accession>
<comment type="caution">
    <text evidence="4">The sequence shown here is derived from an EMBL/GenBank/DDBJ whole genome shotgun (WGS) entry which is preliminary data.</text>
</comment>
<feature type="domain" description="Acyltransferase 3" evidence="3">
    <location>
        <begin position="44"/>
        <end position="375"/>
    </location>
</feature>
<dbReference type="PANTHER" id="PTHR23028:SF131">
    <property type="entry name" value="BLR2367 PROTEIN"/>
    <property type="match status" value="1"/>
</dbReference>
<protein>
    <recommendedName>
        <fullName evidence="3">Acyltransferase 3 domain-containing protein</fullName>
    </recommendedName>
</protein>
<feature type="compositionally biased region" description="Polar residues" evidence="1">
    <location>
        <begin position="1"/>
        <end position="12"/>
    </location>
</feature>
<dbReference type="GO" id="GO:0000271">
    <property type="term" value="P:polysaccharide biosynthetic process"/>
    <property type="evidence" value="ECO:0007669"/>
    <property type="project" value="TreeGrafter"/>
</dbReference>
<gene>
    <name evidence="4" type="ORF">BREV_BREV_02571</name>
</gene>
<dbReference type="InterPro" id="IPR050879">
    <property type="entry name" value="Acyltransferase_3"/>
</dbReference>
<evidence type="ECO:0000313" key="4">
    <source>
        <dbReference type="EMBL" id="VDC51220.1"/>
    </source>
</evidence>
<keyword evidence="2" id="KW-0472">Membrane</keyword>
<organism evidence="4 5">
    <name type="scientific">Brevundimonas mediterranea</name>
    <dbReference type="NCBI Taxonomy" id="74329"/>
    <lineage>
        <taxon>Bacteria</taxon>
        <taxon>Pseudomonadati</taxon>
        <taxon>Pseudomonadota</taxon>
        <taxon>Alphaproteobacteria</taxon>
        <taxon>Caulobacterales</taxon>
        <taxon>Caulobacteraceae</taxon>
        <taxon>Brevundimonas</taxon>
    </lineage>
</organism>
<evidence type="ECO:0000313" key="5">
    <source>
        <dbReference type="Proteomes" id="UP000289220"/>
    </source>
</evidence>
<feature type="transmembrane region" description="Helical" evidence="2">
    <location>
        <begin position="203"/>
        <end position="220"/>
    </location>
</feature>
<feature type="transmembrane region" description="Helical" evidence="2">
    <location>
        <begin position="319"/>
        <end position="337"/>
    </location>
</feature>
<evidence type="ECO:0000256" key="2">
    <source>
        <dbReference type="SAM" id="Phobius"/>
    </source>
</evidence>
<feature type="transmembrane region" description="Helical" evidence="2">
    <location>
        <begin position="178"/>
        <end position="196"/>
    </location>
</feature>
<feature type="transmembrane region" description="Helical" evidence="2">
    <location>
        <begin position="232"/>
        <end position="250"/>
    </location>
</feature>
<dbReference type="PANTHER" id="PTHR23028">
    <property type="entry name" value="ACETYLTRANSFERASE"/>
    <property type="match status" value="1"/>
</dbReference>
<keyword evidence="2" id="KW-0812">Transmembrane</keyword>
<reference evidence="4 5" key="1">
    <citation type="submission" date="2018-11" db="EMBL/GenBank/DDBJ databases">
        <authorList>
            <person name="Peiro R."/>
            <person name="Begona"/>
            <person name="Cbmso G."/>
            <person name="Lopez M."/>
            <person name="Gonzalez S."/>
            <person name="Sacristan E."/>
            <person name="Castillo E."/>
        </authorList>
    </citation>
    <scope>NUCLEOTIDE SEQUENCE [LARGE SCALE GENOMIC DNA]</scope>
    <source>
        <strain evidence="4">Brev_genome</strain>
    </source>
</reference>
<feature type="transmembrane region" description="Helical" evidence="2">
    <location>
        <begin position="118"/>
        <end position="138"/>
    </location>
</feature>
<dbReference type="InterPro" id="IPR002656">
    <property type="entry name" value="Acyl_transf_3_dom"/>
</dbReference>
<evidence type="ECO:0000256" key="1">
    <source>
        <dbReference type="SAM" id="MobiDB-lite"/>
    </source>
</evidence>
<feature type="transmembrane region" description="Helical" evidence="2">
    <location>
        <begin position="51"/>
        <end position="71"/>
    </location>
</feature>